<dbReference type="Proteomes" id="UP001465668">
    <property type="component" value="Unassembled WGS sequence"/>
</dbReference>
<feature type="compositionally biased region" description="Basic and acidic residues" evidence="1">
    <location>
        <begin position="382"/>
        <end position="392"/>
    </location>
</feature>
<sequence length="416" mass="46715">MSLLPPNYVFMTVTADDLAIASLAWGFTLGFGWLTTWTAAQQTIAAYRRSGTRVFRNIYIWMIWGEITVCFAFSIICWLHLKGLIPPSFIFYFCILTLWALQVQFLLQIIINRCAILLPHSKFVWRLKVGVAVLITAINISVYCIWLPARLQISEQYILINNWWDRCEKALYLITDAALNIYFISIVSRNLVHNGLGKYKSLARFNMVIIGFSLSMDVLIIAMMSLPNTFVNANIQLRYMQFHPFAYIVKLNIEMAMAELIVKVAKAGNASSQGNNGAIIVNDIGQHSSEGGTKSEPKSRFGATVLSKRDGLSMQDKYGSTQAGAGAIELSEIAKGEGSGSDTPDSDMQHDKGIYTTREVHIEFEKASQRSENSGPSYYEGHTTKKDEEDTRPLNSNKDGSVQIWSKRDARNQPDM</sequence>
<protein>
    <submittedName>
        <fullName evidence="3">Uncharacterized protein</fullName>
    </submittedName>
</protein>
<dbReference type="PANTHER" id="PTHR35179:SF1">
    <property type="entry name" value="INTEGRAL MEMBRANE PROTEIN"/>
    <property type="match status" value="1"/>
</dbReference>
<keyword evidence="4" id="KW-1185">Reference proteome</keyword>
<dbReference type="EMBL" id="JARVKM010000057">
    <property type="protein sequence ID" value="KAK9772773.1"/>
    <property type="molecule type" value="Genomic_DNA"/>
</dbReference>
<proteinExistence type="predicted"/>
<feature type="compositionally biased region" description="Basic and acidic residues" evidence="1">
    <location>
        <begin position="406"/>
        <end position="416"/>
    </location>
</feature>
<feature type="compositionally biased region" description="Basic and acidic residues" evidence="1">
    <location>
        <begin position="347"/>
        <end position="369"/>
    </location>
</feature>
<feature type="transmembrane region" description="Helical" evidence="2">
    <location>
        <begin position="169"/>
        <end position="192"/>
    </location>
</feature>
<feature type="transmembrane region" description="Helical" evidence="2">
    <location>
        <begin position="58"/>
        <end position="81"/>
    </location>
</feature>
<dbReference type="PANTHER" id="PTHR35179">
    <property type="entry name" value="PROTEIN CBG02620"/>
    <property type="match status" value="1"/>
</dbReference>
<comment type="caution">
    <text evidence="3">The sequence shown here is derived from an EMBL/GenBank/DDBJ whole genome shotgun (WGS) entry which is preliminary data.</text>
</comment>
<keyword evidence="2" id="KW-0472">Membrane</keyword>
<evidence type="ECO:0000313" key="3">
    <source>
        <dbReference type="EMBL" id="KAK9772773.1"/>
    </source>
</evidence>
<keyword evidence="2" id="KW-0812">Transmembrane</keyword>
<organism evidence="3 4">
    <name type="scientific">Seiridium cardinale</name>
    <dbReference type="NCBI Taxonomy" id="138064"/>
    <lineage>
        <taxon>Eukaryota</taxon>
        <taxon>Fungi</taxon>
        <taxon>Dikarya</taxon>
        <taxon>Ascomycota</taxon>
        <taxon>Pezizomycotina</taxon>
        <taxon>Sordariomycetes</taxon>
        <taxon>Xylariomycetidae</taxon>
        <taxon>Amphisphaeriales</taxon>
        <taxon>Sporocadaceae</taxon>
        <taxon>Seiridium</taxon>
    </lineage>
</organism>
<feature type="region of interest" description="Disordered" evidence="1">
    <location>
        <begin position="335"/>
        <end position="416"/>
    </location>
</feature>
<name>A0ABR2XG34_9PEZI</name>
<feature type="transmembrane region" description="Helical" evidence="2">
    <location>
        <begin position="20"/>
        <end position="37"/>
    </location>
</feature>
<evidence type="ECO:0000313" key="4">
    <source>
        <dbReference type="Proteomes" id="UP001465668"/>
    </source>
</evidence>
<feature type="transmembrane region" description="Helical" evidence="2">
    <location>
        <begin position="87"/>
        <end position="111"/>
    </location>
</feature>
<keyword evidence="2" id="KW-1133">Transmembrane helix</keyword>
<evidence type="ECO:0000256" key="2">
    <source>
        <dbReference type="SAM" id="Phobius"/>
    </source>
</evidence>
<gene>
    <name evidence="3" type="ORF">SCAR479_10458</name>
</gene>
<reference evidence="3 4" key="1">
    <citation type="submission" date="2024-02" db="EMBL/GenBank/DDBJ databases">
        <title>First draft genome assembly of two strains of Seiridium cardinale.</title>
        <authorList>
            <person name="Emiliani G."/>
            <person name="Scali E."/>
        </authorList>
    </citation>
    <scope>NUCLEOTIDE SEQUENCE [LARGE SCALE GENOMIC DNA]</scope>
    <source>
        <strain evidence="3 4">BM-138-000479</strain>
    </source>
</reference>
<evidence type="ECO:0000256" key="1">
    <source>
        <dbReference type="SAM" id="MobiDB-lite"/>
    </source>
</evidence>
<feature type="compositionally biased region" description="Polar residues" evidence="1">
    <location>
        <begin position="393"/>
        <end position="404"/>
    </location>
</feature>
<feature type="transmembrane region" description="Helical" evidence="2">
    <location>
        <begin position="123"/>
        <end position="149"/>
    </location>
</feature>
<feature type="transmembrane region" description="Helical" evidence="2">
    <location>
        <begin position="204"/>
        <end position="226"/>
    </location>
</feature>
<accession>A0ABR2XG34</accession>